<dbReference type="Pfam" id="PF14031">
    <property type="entry name" value="D-ser_dehydrat"/>
    <property type="match status" value="1"/>
</dbReference>
<dbReference type="PANTHER" id="PTHR28004:SF2">
    <property type="entry name" value="D-SERINE DEHYDRATASE"/>
    <property type="match status" value="1"/>
</dbReference>
<dbReference type="GO" id="GO:0008721">
    <property type="term" value="F:D-serine ammonia-lyase activity"/>
    <property type="evidence" value="ECO:0007669"/>
    <property type="project" value="TreeGrafter"/>
</dbReference>
<dbReference type="InterPro" id="IPR051466">
    <property type="entry name" value="D-amino_acid_metab_enzyme"/>
</dbReference>
<sequence length="373" mass="38087">MSPTTSDAQLTAPRLPDGLDTPAVVVDLDRVDANVARMQALLDGRGVALRPHAKTHKSPFFARRQLAAGAVGVTVAVLGEAEVLADAGIDDVFVAYPVWAVGAKADRLRDLAGRIRLAVGVDSVEGATQLGRALAGAADLPEVLIELDSGEGRTGTSPGRVVEVARAVADAGLSLRGVFTHGGHAYRGPDRVLGAAGDERDRLAEALDALHAADVEVAVVSAGSTPTAVHASARPITEERPGTYVFGDRQQAHLGGSDPATLALAVAATVVSTAVDGGCVLDAGAKALAKDKPGWLEGHGAVPDLPGAVITAVYDHHAVVRLPEGTSPPRVGDVVAVVPNHACPVVNLTDELVLARDGEVVEILPVAARGRTS</sequence>
<protein>
    <recommendedName>
        <fullName evidence="3">D-serine dehydratase-like domain-containing protein</fullName>
    </recommendedName>
</protein>
<name>A0A8J3AA09_9ACTN</name>
<reference evidence="4" key="2">
    <citation type="submission" date="2020-09" db="EMBL/GenBank/DDBJ databases">
        <authorList>
            <person name="Sun Q."/>
            <person name="Zhou Y."/>
        </authorList>
    </citation>
    <scope>NUCLEOTIDE SEQUENCE</scope>
    <source>
        <strain evidence="4">CGMCC 1.14988</strain>
    </source>
</reference>
<reference evidence="4" key="1">
    <citation type="journal article" date="2014" name="Int. J. Syst. Evol. Microbiol.">
        <title>Complete genome sequence of Corynebacterium casei LMG S-19264T (=DSM 44701T), isolated from a smear-ripened cheese.</title>
        <authorList>
            <consortium name="US DOE Joint Genome Institute (JGI-PGF)"/>
            <person name="Walter F."/>
            <person name="Albersmeier A."/>
            <person name="Kalinowski J."/>
            <person name="Ruckert C."/>
        </authorList>
    </citation>
    <scope>NUCLEOTIDE SEQUENCE</scope>
    <source>
        <strain evidence="4">CGMCC 1.14988</strain>
    </source>
</reference>
<comment type="similarity">
    <text evidence="1">Belongs to the DSD1 family.</text>
</comment>
<evidence type="ECO:0000313" key="4">
    <source>
        <dbReference type="EMBL" id="GGI08610.1"/>
    </source>
</evidence>
<dbReference type="InterPro" id="IPR042208">
    <property type="entry name" value="D-ser_dehydrat-like_sf"/>
</dbReference>
<keyword evidence="5" id="KW-1185">Reference proteome</keyword>
<dbReference type="RefSeq" id="WP_130650397.1">
    <property type="nucleotide sequence ID" value="NZ_BMHA01000012.1"/>
</dbReference>
<dbReference type="Proteomes" id="UP000650511">
    <property type="component" value="Unassembled WGS sequence"/>
</dbReference>
<evidence type="ECO:0000256" key="1">
    <source>
        <dbReference type="ARBA" id="ARBA00005323"/>
    </source>
</evidence>
<dbReference type="Pfam" id="PF01168">
    <property type="entry name" value="Ala_racemase_N"/>
    <property type="match status" value="1"/>
</dbReference>
<dbReference type="AlphaFoldDB" id="A0A8J3AA09"/>
<evidence type="ECO:0000256" key="2">
    <source>
        <dbReference type="ARBA" id="ARBA00023239"/>
    </source>
</evidence>
<dbReference type="InterPro" id="IPR029066">
    <property type="entry name" value="PLP-binding_barrel"/>
</dbReference>
<accession>A0A8J3AA09</accession>
<dbReference type="EMBL" id="BMHA01000012">
    <property type="protein sequence ID" value="GGI08610.1"/>
    <property type="molecule type" value="Genomic_DNA"/>
</dbReference>
<dbReference type="GO" id="GO:0036088">
    <property type="term" value="P:D-serine catabolic process"/>
    <property type="evidence" value="ECO:0007669"/>
    <property type="project" value="TreeGrafter"/>
</dbReference>
<dbReference type="Gene3D" id="2.40.37.20">
    <property type="entry name" value="D-serine dehydratase-like domain"/>
    <property type="match status" value="1"/>
</dbReference>
<gene>
    <name evidence="4" type="ORF">GCM10011354_29940</name>
</gene>
<dbReference type="Gene3D" id="3.20.20.10">
    <property type="entry name" value="Alanine racemase"/>
    <property type="match status" value="1"/>
</dbReference>
<dbReference type="InterPro" id="IPR026956">
    <property type="entry name" value="D-ser_dehydrat-like_dom"/>
</dbReference>
<dbReference type="PANTHER" id="PTHR28004">
    <property type="entry name" value="ZGC:162816-RELATED"/>
    <property type="match status" value="1"/>
</dbReference>
<dbReference type="InterPro" id="IPR001608">
    <property type="entry name" value="Ala_racemase_N"/>
</dbReference>
<proteinExistence type="inferred from homology"/>
<dbReference type="SUPFAM" id="SSF51419">
    <property type="entry name" value="PLP-binding barrel"/>
    <property type="match status" value="1"/>
</dbReference>
<evidence type="ECO:0000313" key="5">
    <source>
        <dbReference type="Proteomes" id="UP000650511"/>
    </source>
</evidence>
<comment type="caution">
    <text evidence="4">The sequence shown here is derived from an EMBL/GenBank/DDBJ whole genome shotgun (WGS) entry which is preliminary data.</text>
</comment>
<dbReference type="SMART" id="SM01119">
    <property type="entry name" value="D-ser_dehydrat"/>
    <property type="match status" value="1"/>
</dbReference>
<dbReference type="OrthoDB" id="9811417at2"/>
<keyword evidence="2" id="KW-0456">Lyase</keyword>
<organism evidence="4 5">
    <name type="scientific">Egicoccus halophilus</name>
    <dbReference type="NCBI Taxonomy" id="1670830"/>
    <lineage>
        <taxon>Bacteria</taxon>
        <taxon>Bacillati</taxon>
        <taxon>Actinomycetota</taxon>
        <taxon>Nitriliruptoria</taxon>
        <taxon>Egicoccales</taxon>
        <taxon>Egicoccaceae</taxon>
        <taxon>Egicoccus</taxon>
    </lineage>
</organism>
<evidence type="ECO:0000259" key="3">
    <source>
        <dbReference type="SMART" id="SM01119"/>
    </source>
</evidence>
<feature type="domain" description="D-serine dehydratase-like" evidence="3">
    <location>
        <begin position="263"/>
        <end position="356"/>
    </location>
</feature>